<name>A0ABR4KEK7_9EURO</name>
<dbReference type="SUPFAM" id="SSF51735">
    <property type="entry name" value="NAD(P)-binding Rossmann-fold domains"/>
    <property type="match status" value="1"/>
</dbReference>
<dbReference type="InterPro" id="IPR002347">
    <property type="entry name" value="SDR_fam"/>
</dbReference>
<comment type="caution">
    <text evidence="2">The sequence shown here is derived from an EMBL/GenBank/DDBJ whole genome shotgun (WGS) entry which is preliminary data.</text>
</comment>
<dbReference type="Gene3D" id="3.40.50.720">
    <property type="entry name" value="NAD(P)-binding Rossmann-like Domain"/>
    <property type="match status" value="1"/>
</dbReference>
<comment type="similarity">
    <text evidence="1">Belongs to the short-chain dehydrogenases/reductases (SDR) family.</text>
</comment>
<evidence type="ECO:0000256" key="1">
    <source>
        <dbReference type="ARBA" id="ARBA00006484"/>
    </source>
</evidence>
<evidence type="ECO:0008006" key="4">
    <source>
        <dbReference type="Google" id="ProtNLM"/>
    </source>
</evidence>
<proteinExistence type="inferred from homology"/>
<dbReference type="EMBL" id="JBFXLU010000035">
    <property type="protein sequence ID" value="KAL2850631.1"/>
    <property type="molecule type" value="Genomic_DNA"/>
</dbReference>
<dbReference type="PRINTS" id="PR00081">
    <property type="entry name" value="GDHRDH"/>
</dbReference>
<evidence type="ECO:0000313" key="2">
    <source>
        <dbReference type="EMBL" id="KAL2850631.1"/>
    </source>
</evidence>
<organism evidence="2 3">
    <name type="scientific">Aspergillus pseudoustus</name>
    <dbReference type="NCBI Taxonomy" id="1810923"/>
    <lineage>
        <taxon>Eukaryota</taxon>
        <taxon>Fungi</taxon>
        <taxon>Dikarya</taxon>
        <taxon>Ascomycota</taxon>
        <taxon>Pezizomycotina</taxon>
        <taxon>Eurotiomycetes</taxon>
        <taxon>Eurotiomycetidae</taxon>
        <taxon>Eurotiales</taxon>
        <taxon>Aspergillaceae</taxon>
        <taxon>Aspergillus</taxon>
        <taxon>Aspergillus subgen. Nidulantes</taxon>
    </lineage>
</organism>
<dbReference type="Pfam" id="PF00106">
    <property type="entry name" value="adh_short"/>
    <property type="match status" value="1"/>
</dbReference>
<reference evidence="2 3" key="1">
    <citation type="submission" date="2024-07" db="EMBL/GenBank/DDBJ databases">
        <title>Section-level genome sequencing and comparative genomics of Aspergillus sections Usti and Cavernicolus.</title>
        <authorList>
            <consortium name="Lawrence Berkeley National Laboratory"/>
            <person name="Nybo J.L."/>
            <person name="Vesth T.C."/>
            <person name="Theobald S."/>
            <person name="Frisvad J.C."/>
            <person name="Larsen T.O."/>
            <person name="Kjaerboelling I."/>
            <person name="Rothschild-Mancinelli K."/>
            <person name="Lyhne E.K."/>
            <person name="Kogle M.E."/>
            <person name="Barry K."/>
            <person name="Clum A."/>
            <person name="Na H."/>
            <person name="Ledsgaard L."/>
            <person name="Lin J."/>
            <person name="Lipzen A."/>
            <person name="Kuo A."/>
            <person name="Riley R."/>
            <person name="Mondo S."/>
            <person name="Labutti K."/>
            <person name="Haridas S."/>
            <person name="Pangalinan J."/>
            <person name="Salamov A.A."/>
            <person name="Simmons B.A."/>
            <person name="Magnuson J.K."/>
            <person name="Chen J."/>
            <person name="Drula E."/>
            <person name="Henrissat B."/>
            <person name="Wiebenga A."/>
            <person name="Lubbers R.J."/>
            <person name="Gomes A.C."/>
            <person name="Makela M.R."/>
            <person name="Stajich J."/>
            <person name="Grigoriev I.V."/>
            <person name="Mortensen U.H."/>
            <person name="De Vries R.P."/>
            <person name="Baker S.E."/>
            <person name="Andersen M.R."/>
        </authorList>
    </citation>
    <scope>NUCLEOTIDE SEQUENCE [LARGE SCALE GENOMIC DNA]</scope>
    <source>
        <strain evidence="2 3">CBS 123904</strain>
    </source>
</reference>
<dbReference type="InterPro" id="IPR051468">
    <property type="entry name" value="Fungal_SecMetab_SDRs"/>
</dbReference>
<dbReference type="InterPro" id="IPR036291">
    <property type="entry name" value="NAD(P)-bd_dom_sf"/>
</dbReference>
<evidence type="ECO:0000313" key="3">
    <source>
        <dbReference type="Proteomes" id="UP001610446"/>
    </source>
</evidence>
<dbReference type="PANTHER" id="PTHR43544:SF32">
    <property type="entry name" value="CHAIN DEHYDROGENASE, PUTATIVE (AFU_ORTHOLOGUE AFUA_5G01530)-RELATED"/>
    <property type="match status" value="1"/>
</dbReference>
<dbReference type="Proteomes" id="UP001610446">
    <property type="component" value="Unassembled WGS sequence"/>
</dbReference>
<protein>
    <recommendedName>
        <fullName evidence="4">NAD(P)-binding protein</fullName>
    </recommendedName>
</protein>
<gene>
    <name evidence="2" type="ORF">BJY01DRAFT_209703</name>
</gene>
<sequence>MADSKIVFITGANTGIGFQIVRALYSADKPYTVIVGSRSPAKAEEAINSLQAEFPSSKNSLVPLTIDIESDESIEKAAEEIGSQFGRVDALINNAGAQFDMPITTGTLTTRDAWLKSWNVNVAGTQILTTAVAPLLLKSSDPRLLFVTSGTSSLSNSVRRTIPIDNPAPAGWPKAEKAFSAASYRTAKTGLNMLVRVWDGLLKNDGVKVWAVSPGLLATGLAGGPEVMKKVFNAEDASVAGPFFRGILEGERDGDVGLVVSRAGVQPW</sequence>
<keyword evidence="3" id="KW-1185">Reference proteome</keyword>
<dbReference type="PANTHER" id="PTHR43544">
    <property type="entry name" value="SHORT-CHAIN DEHYDROGENASE/REDUCTASE"/>
    <property type="match status" value="1"/>
</dbReference>
<accession>A0ABR4KEK7</accession>